<dbReference type="Gene3D" id="2.60.120.260">
    <property type="entry name" value="Galactose-binding domain-like"/>
    <property type="match status" value="1"/>
</dbReference>
<dbReference type="InterPro" id="IPR008979">
    <property type="entry name" value="Galactose-bd-like_sf"/>
</dbReference>
<proteinExistence type="predicted"/>
<dbReference type="Gene3D" id="2.130.10.80">
    <property type="entry name" value="Galactose oxidase/kelch, beta-propeller"/>
    <property type="match status" value="1"/>
</dbReference>
<dbReference type="EMBL" id="ML978070">
    <property type="protein sequence ID" value="KAF2014579.1"/>
    <property type="molecule type" value="Genomic_DNA"/>
</dbReference>
<dbReference type="RefSeq" id="XP_033382918.1">
    <property type="nucleotide sequence ID" value="XM_033525169.1"/>
</dbReference>
<dbReference type="SUPFAM" id="SSF50965">
    <property type="entry name" value="Galactose oxidase, central domain"/>
    <property type="match status" value="1"/>
</dbReference>
<dbReference type="InterPro" id="IPR013783">
    <property type="entry name" value="Ig-like_fold"/>
</dbReference>
<dbReference type="SUPFAM" id="SSF81296">
    <property type="entry name" value="E set domains"/>
    <property type="match status" value="1"/>
</dbReference>
<evidence type="ECO:0000313" key="3">
    <source>
        <dbReference type="Proteomes" id="UP000799778"/>
    </source>
</evidence>
<dbReference type="InterPro" id="IPR011043">
    <property type="entry name" value="Gal_Oxase/kelch_b-propeller"/>
</dbReference>
<gene>
    <name evidence="2" type="ORF">BU24DRAFT_392672</name>
</gene>
<dbReference type="SUPFAM" id="SSF49785">
    <property type="entry name" value="Galactose-binding domain-like"/>
    <property type="match status" value="1"/>
</dbReference>
<feature type="domain" description="F5/8 type C" evidence="1">
    <location>
        <begin position="6"/>
        <end position="163"/>
    </location>
</feature>
<dbReference type="CDD" id="cd02851">
    <property type="entry name" value="E_set_GO_C"/>
    <property type="match status" value="1"/>
</dbReference>
<dbReference type="GeneID" id="54282566"/>
<dbReference type="InterPro" id="IPR037293">
    <property type="entry name" value="Gal_Oxidase_central_sf"/>
</dbReference>
<dbReference type="InterPro" id="IPR006652">
    <property type="entry name" value="Kelch_1"/>
</dbReference>
<dbReference type="SMART" id="SM00612">
    <property type="entry name" value="Kelch"/>
    <property type="match status" value="3"/>
</dbReference>
<reference evidence="2" key="1">
    <citation type="journal article" date="2020" name="Stud. Mycol.">
        <title>101 Dothideomycetes genomes: a test case for predicting lifestyles and emergence of pathogens.</title>
        <authorList>
            <person name="Haridas S."/>
            <person name="Albert R."/>
            <person name="Binder M."/>
            <person name="Bloem J."/>
            <person name="Labutti K."/>
            <person name="Salamov A."/>
            <person name="Andreopoulos B."/>
            <person name="Baker S."/>
            <person name="Barry K."/>
            <person name="Bills G."/>
            <person name="Bluhm B."/>
            <person name="Cannon C."/>
            <person name="Castanera R."/>
            <person name="Culley D."/>
            <person name="Daum C."/>
            <person name="Ezra D."/>
            <person name="Gonzalez J."/>
            <person name="Henrissat B."/>
            <person name="Kuo A."/>
            <person name="Liang C."/>
            <person name="Lipzen A."/>
            <person name="Lutzoni F."/>
            <person name="Magnuson J."/>
            <person name="Mondo S."/>
            <person name="Nolan M."/>
            <person name="Ohm R."/>
            <person name="Pangilinan J."/>
            <person name="Park H.-J."/>
            <person name="Ramirez L."/>
            <person name="Alfaro M."/>
            <person name="Sun H."/>
            <person name="Tritt A."/>
            <person name="Yoshinaga Y."/>
            <person name="Zwiers L.-H."/>
            <person name="Turgeon B."/>
            <person name="Goodwin S."/>
            <person name="Spatafora J."/>
            <person name="Crous P."/>
            <person name="Grigoriev I."/>
        </authorList>
    </citation>
    <scope>NUCLEOTIDE SEQUENCE</scope>
    <source>
        <strain evidence="2">CBS 175.79</strain>
    </source>
</reference>
<dbReference type="InterPro" id="IPR000421">
    <property type="entry name" value="FA58C"/>
</dbReference>
<evidence type="ECO:0000313" key="2">
    <source>
        <dbReference type="EMBL" id="KAF2014579.1"/>
    </source>
</evidence>
<evidence type="ECO:0000259" key="1">
    <source>
        <dbReference type="PROSITE" id="PS50022"/>
    </source>
</evidence>
<name>A0A6A5XNV7_9PLEO</name>
<keyword evidence="3" id="KW-1185">Reference proteome</keyword>
<dbReference type="OrthoDB" id="2019572at2759"/>
<dbReference type="Pfam" id="PF09118">
    <property type="entry name" value="GO-like_E_set"/>
    <property type="match status" value="1"/>
</dbReference>
<dbReference type="PANTHER" id="PTHR32208">
    <property type="entry name" value="SECRETED PROTEIN-RELATED"/>
    <property type="match status" value="1"/>
</dbReference>
<organism evidence="2 3">
    <name type="scientific">Aaosphaeria arxii CBS 175.79</name>
    <dbReference type="NCBI Taxonomy" id="1450172"/>
    <lineage>
        <taxon>Eukaryota</taxon>
        <taxon>Fungi</taxon>
        <taxon>Dikarya</taxon>
        <taxon>Ascomycota</taxon>
        <taxon>Pezizomycotina</taxon>
        <taxon>Dothideomycetes</taxon>
        <taxon>Pleosporomycetidae</taxon>
        <taxon>Pleosporales</taxon>
        <taxon>Pleosporales incertae sedis</taxon>
        <taxon>Aaosphaeria</taxon>
    </lineage>
</organism>
<dbReference type="Gene3D" id="2.60.40.10">
    <property type="entry name" value="Immunoglobulins"/>
    <property type="match status" value="1"/>
</dbReference>
<accession>A0A6A5XNV7</accession>
<sequence>MVFLRYTFVSFLLIDTIIGAYFPINRQGWTATADSFQDGNEPSKAIDGNANTFWHSRYNPDDPLPNSITIDMKQSFSVNGVSYQPRQDGSGNGRIGQHRIELSADGQSWGQPVAIGTYVNDATTKRTTFIARSARYVRITALSEAQGANNPWTSAAEINVFTEANYRSRSGWSGIWLNTVDIPIVPAAAANLPNGKVLLWSAYRIDDFGGGTGQTQTAVYDPTTGEVTQRLVTNNQHDMFCPGISMDFNGRIVVTGGNDEQKTTIYDPTSDQWVAGADMKISRGYQSTTTTSNGRVFNIGGSWSGGEGGKNGEIYDPSANQWSLVQNALVSPMLTNDRAGVYRSDNHAWLFGWKGQSVFQAGPSKAMNWYTTTGTGGVQGAGLRSTSQDAMNGNAVMYDAVAGRILTVGGAQHYQAAQATADAYNITIGNPGTTPQVAKTASMSFARGFANAVVLPDGTTFVAGGQSWVEPFTDTTAALVPELWNPATGAWTQLNPMAIPRTYHSIALLLPDATVLVGGGGLCGGCGTNHWDAETFVPPYLLNADGSRKARPVIQTVAQTVRLGASLAITTGGQVRSFSLVRLGTATHTVNTDQRRVPLTPSGSGTSYTVTIPSDAGVALPGYWFLFAIDNNGTPSIAKTIKVTT</sequence>
<dbReference type="AlphaFoldDB" id="A0A6A5XNV7"/>
<dbReference type="Proteomes" id="UP000799778">
    <property type="component" value="Unassembled WGS sequence"/>
</dbReference>
<dbReference type="Pfam" id="PF01344">
    <property type="entry name" value="Kelch_1"/>
    <property type="match status" value="1"/>
</dbReference>
<dbReference type="PROSITE" id="PS50022">
    <property type="entry name" value="FA58C_3"/>
    <property type="match status" value="1"/>
</dbReference>
<dbReference type="InterPro" id="IPR015202">
    <property type="entry name" value="GO-like_E_set"/>
</dbReference>
<dbReference type="Pfam" id="PF00754">
    <property type="entry name" value="F5_F8_type_C"/>
    <property type="match status" value="1"/>
</dbReference>
<protein>
    <submittedName>
        <fullName evidence="2">Carbohydrate-binding module family 32</fullName>
    </submittedName>
</protein>
<dbReference type="PANTHER" id="PTHR32208:SF68">
    <property type="entry name" value="GALACTOSE OXIDASE"/>
    <property type="match status" value="1"/>
</dbReference>
<dbReference type="InterPro" id="IPR014756">
    <property type="entry name" value="Ig_E-set"/>
</dbReference>